<reference evidence="2 4" key="2">
    <citation type="submission" date="2020-05" db="EMBL/GenBank/DDBJ databases">
        <authorList>
            <person name="Zhang R."/>
        </authorList>
    </citation>
    <scope>NUCLEOTIDE SEQUENCE [LARGE SCALE GENOMIC DNA]</scope>
    <source>
        <strain evidence="2 4">DSM 28986</strain>
    </source>
</reference>
<dbReference type="KEGG" id="fai:FAD_0832"/>
<keyword evidence="3" id="KW-1185">Reference proteome</keyword>
<dbReference type="OrthoDB" id="52587at2157"/>
<organism evidence="1 3">
    <name type="scientific">Ferroplasma acidiphilum</name>
    <dbReference type="NCBI Taxonomy" id="74969"/>
    <lineage>
        <taxon>Archaea</taxon>
        <taxon>Methanobacteriati</taxon>
        <taxon>Thermoplasmatota</taxon>
        <taxon>Thermoplasmata</taxon>
        <taxon>Thermoplasmatales</taxon>
        <taxon>Ferroplasmaceae</taxon>
        <taxon>Ferroplasma</taxon>
    </lineage>
</organism>
<dbReference type="AlphaFoldDB" id="A0A1V0N3K2"/>
<dbReference type="RefSeq" id="WP_171481599.1">
    <property type="nucleotide sequence ID" value="NZ_CP015363.1"/>
</dbReference>
<name>A0A1V0N3K2_9ARCH</name>
<evidence type="ECO:0000313" key="1">
    <source>
        <dbReference type="EMBL" id="ARD84732.1"/>
    </source>
</evidence>
<sequence>MEELLCNIEFEKDEKGFSARLRTDMGGLREYNGMTLEEVLNEVILELQEEFSP</sequence>
<gene>
    <name evidence="1" type="ORF">FAD_0832</name>
    <name evidence="2" type="ORF">HLB00_05150</name>
</gene>
<evidence type="ECO:0000313" key="2">
    <source>
        <dbReference type="EMBL" id="NOL60221.1"/>
    </source>
</evidence>
<evidence type="ECO:0000313" key="4">
    <source>
        <dbReference type="Proteomes" id="UP000546917"/>
    </source>
</evidence>
<dbReference type="Proteomes" id="UP000546917">
    <property type="component" value="Unassembled WGS sequence"/>
</dbReference>
<reference evidence="1 3" key="1">
    <citation type="submission" date="2011-10" db="EMBL/GenBank/DDBJ databases">
        <title>Metabolic and evolutionary patterns in the extreme acidophile Ferroplasma acidiphilum.</title>
        <authorList>
            <person name="Golyshina O.V."/>
            <person name="Kozyavkin S.A."/>
            <person name="Tatusov R.L."/>
            <person name="Slesarev A.I."/>
            <person name="Golyshin P.N."/>
        </authorList>
    </citation>
    <scope>NUCLEOTIDE SEQUENCE [LARGE SCALE GENOMIC DNA]</scope>
    <source>
        <strain evidence="1">Berkeley</strain>
        <strain evidence="3">Y</strain>
    </source>
</reference>
<dbReference type="GeneID" id="84217453"/>
<evidence type="ECO:0000313" key="3">
    <source>
        <dbReference type="Proteomes" id="UP000192050"/>
    </source>
</evidence>
<protein>
    <submittedName>
        <fullName evidence="1">Uncharacterized protein</fullName>
    </submittedName>
</protein>
<dbReference type="Proteomes" id="UP000192050">
    <property type="component" value="Chromosome"/>
</dbReference>
<proteinExistence type="predicted"/>
<dbReference type="EMBL" id="CP015363">
    <property type="protein sequence ID" value="ARD84732.1"/>
    <property type="molecule type" value="Genomic_DNA"/>
</dbReference>
<dbReference type="EMBL" id="JABGBP010000175">
    <property type="protein sequence ID" value="NOL60221.1"/>
    <property type="molecule type" value="Genomic_DNA"/>
</dbReference>
<accession>A0A1V0N3K2</accession>
<dbReference type="STRING" id="74969.FAD_0832"/>